<organism evidence="3 4">
    <name type="scientific">Hibiscus syriacus</name>
    <name type="common">Rose of Sharon</name>
    <dbReference type="NCBI Taxonomy" id="106335"/>
    <lineage>
        <taxon>Eukaryota</taxon>
        <taxon>Viridiplantae</taxon>
        <taxon>Streptophyta</taxon>
        <taxon>Embryophyta</taxon>
        <taxon>Tracheophyta</taxon>
        <taxon>Spermatophyta</taxon>
        <taxon>Magnoliopsida</taxon>
        <taxon>eudicotyledons</taxon>
        <taxon>Gunneridae</taxon>
        <taxon>Pentapetalae</taxon>
        <taxon>rosids</taxon>
        <taxon>malvids</taxon>
        <taxon>Malvales</taxon>
        <taxon>Malvaceae</taxon>
        <taxon>Malvoideae</taxon>
        <taxon>Hibiscus</taxon>
    </lineage>
</organism>
<comment type="caution">
    <text evidence="3">The sequence shown here is derived from an EMBL/GenBank/DDBJ whole genome shotgun (WGS) entry which is preliminary data.</text>
</comment>
<proteinExistence type="predicted"/>
<evidence type="ECO:0000313" key="4">
    <source>
        <dbReference type="Proteomes" id="UP000436088"/>
    </source>
</evidence>
<dbReference type="Proteomes" id="UP000436088">
    <property type="component" value="Unassembled WGS sequence"/>
</dbReference>
<evidence type="ECO:0000313" key="3">
    <source>
        <dbReference type="EMBL" id="KAE8658281.1"/>
    </source>
</evidence>
<gene>
    <name evidence="3" type="ORF">F3Y22_tig00116971pilonHSYRG00019</name>
</gene>
<keyword evidence="2" id="KW-1133">Transmembrane helix</keyword>
<evidence type="ECO:0000256" key="1">
    <source>
        <dbReference type="SAM" id="MobiDB-lite"/>
    </source>
</evidence>
<name>A0A6A2WIU2_HIBSY</name>
<accession>A0A6A2WIU2</accession>
<keyword evidence="4" id="KW-1185">Reference proteome</keyword>
<reference evidence="3" key="1">
    <citation type="submission" date="2019-09" db="EMBL/GenBank/DDBJ databases">
        <title>Draft genome information of white flower Hibiscus syriacus.</title>
        <authorList>
            <person name="Kim Y.-M."/>
        </authorList>
    </citation>
    <scope>NUCLEOTIDE SEQUENCE [LARGE SCALE GENOMIC DNA]</scope>
    <source>
        <strain evidence="3">YM2019G1</strain>
    </source>
</reference>
<evidence type="ECO:0000256" key="2">
    <source>
        <dbReference type="SAM" id="Phobius"/>
    </source>
</evidence>
<dbReference type="EMBL" id="VEPZ02001744">
    <property type="protein sequence ID" value="KAE8658281.1"/>
    <property type="molecule type" value="Genomic_DNA"/>
</dbReference>
<dbReference type="AlphaFoldDB" id="A0A6A2WIU2"/>
<protein>
    <submittedName>
        <fullName evidence="3">Plant invertase/pectin methylesterase inhibitor superfamily protein</fullName>
    </submittedName>
</protein>
<keyword evidence="2" id="KW-0472">Membrane</keyword>
<feature type="compositionally biased region" description="Basic residues" evidence="1">
    <location>
        <begin position="66"/>
        <end position="77"/>
    </location>
</feature>
<dbReference type="PANTHER" id="PTHR34188">
    <property type="entry name" value="OS01G0299500 PROTEIN"/>
    <property type="match status" value="1"/>
</dbReference>
<sequence length="225" mass="24275">MAFRDKDLEFDLENGVAVNGRGDFAVPLLSGDISSCGSVCVENLQAMPITNCDKDGKENRLVLKEKRKSLSHKKPPRPPRAPSLDAADQKLIKEIAELARLKRARIERIKVLKKMKAAEETTSHRNNVLATVFTIIFCIVMIFQGMSPGGRPTGSQESPVPVGAGAVNRGLISVQFSEKPSASIPNQPDSGSPNLQPAQQLTWSGYVVGSCVLVSPPDTPCSLKL</sequence>
<feature type="region of interest" description="Disordered" evidence="1">
    <location>
        <begin position="66"/>
        <end position="86"/>
    </location>
</feature>
<feature type="transmembrane region" description="Helical" evidence="2">
    <location>
        <begin position="128"/>
        <end position="146"/>
    </location>
</feature>
<keyword evidence="2" id="KW-0812">Transmembrane</keyword>
<dbReference type="PANTHER" id="PTHR34188:SF20">
    <property type="entry name" value="PROTEIN, PUTATIVE-RELATED"/>
    <property type="match status" value="1"/>
</dbReference>